<dbReference type="PANTHER" id="PTHR13109">
    <property type="entry name" value="NEUROCHONDRIN"/>
    <property type="match status" value="1"/>
</dbReference>
<dbReference type="InterPro" id="IPR008709">
    <property type="entry name" value="Neurochondrin"/>
</dbReference>
<dbReference type="InterPro" id="IPR015947">
    <property type="entry name" value="PUA-like_sf"/>
</dbReference>
<dbReference type="Proteomes" id="UP001197093">
    <property type="component" value="Unassembled WGS sequence"/>
</dbReference>
<feature type="region of interest" description="Disordered" evidence="2">
    <location>
        <begin position="231"/>
        <end position="304"/>
    </location>
</feature>
<dbReference type="Gene3D" id="3.10.50.40">
    <property type="match status" value="1"/>
</dbReference>
<accession>A0AAD4EZK3</accession>
<feature type="compositionally biased region" description="Low complexity" evidence="2">
    <location>
        <begin position="245"/>
        <end position="256"/>
    </location>
</feature>
<dbReference type="InterPro" id="IPR016024">
    <property type="entry name" value="ARM-type_fold"/>
</dbReference>
<reference evidence="4" key="1">
    <citation type="submission" date="2023-02" db="EMBL/GenBank/DDBJ databases">
        <authorList>
            <person name="Palmer J.M."/>
        </authorList>
    </citation>
    <scope>NUCLEOTIDE SEQUENCE</scope>
    <source>
        <strain evidence="4">FW57</strain>
    </source>
</reference>
<evidence type="ECO:0000259" key="3">
    <source>
        <dbReference type="PROSITE" id="PS50198"/>
    </source>
</evidence>
<evidence type="ECO:0000313" key="5">
    <source>
        <dbReference type="Proteomes" id="UP001197093"/>
    </source>
</evidence>
<evidence type="ECO:0000256" key="2">
    <source>
        <dbReference type="SAM" id="MobiDB-lite"/>
    </source>
</evidence>
<proteinExistence type="predicted"/>
<comment type="caution">
    <text evidence="4">The sequence shown here is derived from an EMBL/GenBank/DDBJ whole genome shotgun (WGS) entry which is preliminary data.</text>
</comment>
<keyword evidence="1" id="KW-0697">Rotamase</keyword>
<feature type="compositionally biased region" description="Pro residues" evidence="2">
    <location>
        <begin position="257"/>
        <end position="267"/>
    </location>
</feature>
<dbReference type="Pfam" id="PF05536">
    <property type="entry name" value="Neurochondrin"/>
    <property type="match status" value="2"/>
</dbReference>
<organism evidence="4 5">
    <name type="scientific">Staphylotrichum longicolle</name>
    <dbReference type="NCBI Taxonomy" id="669026"/>
    <lineage>
        <taxon>Eukaryota</taxon>
        <taxon>Fungi</taxon>
        <taxon>Dikarya</taxon>
        <taxon>Ascomycota</taxon>
        <taxon>Pezizomycotina</taxon>
        <taxon>Sordariomycetes</taxon>
        <taxon>Sordariomycetidae</taxon>
        <taxon>Sordariales</taxon>
        <taxon>Chaetomiaceae</taxon>
        <taxon>Staphylotrichum</taxon>
    </lineage>
</organism>
<dbReference type="SUPFAM" id="SSF48371">
    <property type="entry name" value="ARM repeat"/>
    <property type="match status" value="1"/>
</dbReference>
<evidence type="ECO:0000313" key="4">
    <source>
        <dbReference type="EMBL" id="KAG7290382.1"/>
    </source>
</evidence>
<dbReference type="PROSITE" id="PS50198">
    <property type="entry name" value="PPIC_PPIASE_2"/>
    <property type="match status" value="1"/>
</dbReference>
<evidence type="ECO:0000256" key="1">
    <source>
        <dbReference type="PROSITE-ProRule" id="PRU00278"/>
    </source>
</evidence>
<dbReference type="GO" id="GO:0003755">
    <property type="term" value="F:peptidyl-prolyl cis-trans isomerase activity"/>
    <property type="evidence" value="ECO:0007669"/>
    <property type="project" value="UniProtKB-KW"/>
</dbReference>
<dbReference type="SUPFAM" id="SSF54534">
    <property type="entry name" value="FKBP-like"/>
    <property type="match status" value="1"/>
</dbReference>
<feature type="compositionally biased region" description="Basic and acidic residues" evidence="2">
    <location>
        <begin position="885"/>
        <end position="912"/>
    </location>
</feature>
<dbReference type="EMBL" id="JAHCVI010000001">
    <property type="protein sequence ID" value="KAG7290382.1"/>
    <property type="molecule type" value="Genomic_DNA"/>
</dbReference>
<dbReference type="InterPro" id="IPR046357">
    <property type="entry name" value="PPIase_dom_sf"/>
</dbReference>
<protein>
    <recommendedName>
        <fullName evidence="3">PpiC domain-containing protein</fullName>
    </recommendedName>
</protein>
<keyword evidence="5" id="KW-1185">Reference proteome</keyword>
<feature type="domain" description="PpiC" evidence="3">
    <location>
        <begin position="922"/>
        <end position="1014"/>
    </location>
</feature>
<dbReference type="InterPro" id="IPR000297">
    <property type="entry name" value="PPIase_PpiC"/>
</dbReference>
<dbReference type="SUPFAM" id="SSF88697">
    <property type="entry name" value="PUA domain-like"/>
    <property type="match status" value="1"/>
</dbReference>
<gene>
    <name evidence="4" type="ORF">NEMBOFW57_000382</name>
</gene>
<sequence>MSETLSETAPSNPEQPSVQKIQTLLGAKDDTSRFVGLALLKSVLDNTPELRSNEEAIVGLWESIPPKFLDRLIRTGSKQTPSGAPSRKDSNDMLDLAVSVLHTFAVLLPDNARQNPRLLDRIPQLVACLLHCSDDTSRLALETLVSLVSRPDGAKIFTAIDDLSPLTETAPSQPLALDTLLYAWLNAMTATADKSSLRSKIDSTVASLVSSFKGTDAVTLLSFLARLLPRLEPEPSQTSPPPSSKPTRSRPLLSSSPPNPRLPPPPTTRIHFHANLLPPNQPPPNRPPRHPPHPLSALNTPSYPSTSHRLTSAFNTISHFVGYLLRALDSPSNNPANPWPTSPDLLLKLRTALSETMSLTAEYLRDRWDASVAGAMGLHPDARGATAVTAAGAEHLTLAWDSKSESAADDPLVLAAVRALAIWVREDDGEELRREVSGLCDMLVELYRQRERGRVDFRGAVLVALEGVVEERKGREAVLGNGGWEVLAGDLVGILEGSGGGGSKAGDDDEGEAARGVEIVRVLMAIAEAEGGGTREAWMDLVTKVAAWYVPEGKQTAVVEECQVAALQLVTTLLANAHPGMRKRYVHSMTAVLGIANRLRGKVKGDKGLEEALEDVLETLARHPLDRFTHAHRTTPPRANLGAAALLELSDSVRESLAKHGTFGPNADGLSLFLELAMLEEAGDAPTLDFETIKAARLDKLVAELTECGERPFSLPPRFVHGLVAAEKLEEMWRTRFRADYLMIDEIRLNDLAMRWQLKRGPVIPSAVKAVPNTGLRSKIDFKPGEWWPDMACARQDGVVGTEHETANRGDDNVTTVPLLTGRETITGHGKVKYFREGTLADMHPALITQTGKHVRVLRGHLLRSHFAPSVGIRNDGLRQTAKGDNSKGKADKSDKSKKGGKGGKGDADSSDTKSSSKIKGAQSINVRHILCEKFAKSEEAMGRLNSGEKFDAVAREMSEDKANRGGSLGWQTKGNLDPEFEKVAFELPPSPVDKPTFQRVKTGFGYHIIMVEGRK</sequence>
<dbReference type="AlphaFoldDB" id="A0AAD4EZK3"/>
<feature type="region of interest" description="Disordered" evidence="2">
    <location>
        <begin position="874"/>
        <end position="920"/>
    </location>
</feature>
<dbReference type="PANTHER" id="PTHR13109:SF7">
    <property type="entry name" value="NEUROCHONDRIN"/>
    <property type="match status" value="1"/>
</dbReference>
<name>A0AAD4EZK3_9PEZI</name>
<dbReference type="Pfam" id="PF13616">
    <property type="entry name" value="Rotamase_3"/>
    <property type="match status" value="1"/>
</dbReference>
<keyword evidence="1" id="KW-0413">Isomerase</keyword>